<gene>
    <name evidence="3" type="ORF">HNR73_000847</name>
</gene>
<dbReference type="InterPro" id="IPR006311">
    <property type="entry name" value="TAT_signal"/>
</dbReference>
<dbReference type="InterPro" id="IPR031161">
    <property type="entry name" value="Peptidase_M60_dom"/>
</dbReference>
<evidence type="ECO:0000259" key="2">
    <source>
        <dbReference type="PROSITE" id="PS51723"/>
    </source>
</evidence>
<sequence>MKRRTVLASAVAAGAAVAVPLSASAAAAVPLASNDPRLVHRMRPPNASRVAIAVARPTAQDERLRLHRFLSSTDLQPTGQYLPANTPVTATLVGAEGVVLVVGAPATHPDAAYATPREYPLVKGANTVTDPGGGMLYLAFSGGANETARQAWDRVGPAAGADGSQPAGDREKAVVHFGRSTVLAPWFQLGRTTEEEFQAQLDERDGSPQVELLSPYAFVTVTRESLLRFRSEDHGTLLDLLEAIITSHADISGLDGSGPLHERGPVPFHLVESPRMPTGAGAYASHGFTAYPAGYMDRLLAVGGLHDRGWGVWHELGHQHQQLCYRPVDFNEVTVNIYSLAAQRRFGLTSNLVKSDAAGKTLYDTAFAKMADPATVFPAAYSVMERLVMMRQFELAFGADFWPRLHRLARVENPQTNWDDAVTRLRYLMVYASRVGGRDLRGFFTTWRLPIDAETHAILDDLALPVPDTDLAALRE</sequence>
<evidence type="ECO:0000256" key="1">
    <source>
        <dbReference type="SAM" id="SignalP"/>
    </source>
</evidence>
<accession>A0A841FM27</accession>
<dbReference type="RefSeq" id="WP_184785920.1">
    <property type="nucleotide sequence ID" value="NZ_BONT01000020.1"/>
</dbReference>
<dbReference type="Pfam" id="PF13402">
    <property type="entry name" value="Peptidase_M60"/>
    <property type="match status" value="1"/>
</dbReference>
<dbReference type="Gene3D" id="3.40.390.80">
    <property type="entry name" value="Peptidase M60, enhancin-like domain 2"/>
    <property type="match status" value="1"/>
</dbReference>
<evidence type="ECO:0000313" key="3">
    <source>
        <dbReference type="EMBL" id="MBB6033000.1"/>
    </source>
</evidence>
<dbReference type="PROSITE" id="PS51723">
    <property type="entry name" value="PEPTIDASE_M60"/>
    <property type="match status" value="1"/>
</dbReference>
<evidence type="ECO:0000313" key="4">
    <source>
        <dbReference type="Proteomes" id="UP000548476"/>
    </source>
</evidence>
<dbReference type="Gene3D" id="1.10.390.30">
    <property type="entry name" value="Peptidase M60, enhancin-like domain 3"/>
    <property type="match status" value="1"/>
</dbReference>
<reference evidence="3 4" key="1">
    <citation type="submission" date="2020-08" db="EMBL/GenBank/DDBJ databases">
        <title>Genomic Encyclopedia of Type Strains, Phase IV (KMG-IV): sequencing the most valuable type-strain genomes for metagenomic binning, comparative biology and taxonomic classification.</title>
        <authorList>
            <person name="Goeker M."/>
        </authorList>
    </citation>
    <scope>NUCLEOTIDE SEQUENCE [LARGE SCALE GENOMIC DNA]</scope>
    <source>
        <strain evidence="3 4">YIM 65646</strain>
    </source>
</reference>
<dbReference type="InterPro" id="IPR035423">
    <property type="entry name" value="M60-like_N"/>
</dbReference>
<keyword evidence="1" id="KW-0732">Signal</keyword>
<comment type="caution">
    <text evidence="3">The sequence shown here is derived from an EMBL/GenBank/DDBJ whole genome shotgun (WGS) entry which is preliminary data.</text>
</comment>
<dbReference type="PROSITE" id="PS51318">
    <property type="entry name" value="TAT"/>
    <property type="match status" value="1"/>
</dbReference>
<feature type="chain" id="PRO_5032759866" description="Peptidase M60 domain-containing protein" evidence="1">
    <location>
        <begin position="26"/>
        <end position="476"/>
    </location>
</feature>
<protein>
    <recommendedName>
        <fullName evidence="2">Peptidase M60 domain-containing protein</fullName>
    </recommendedName>
</protein>
<keyword evidence="4" id="KW-1185">Reference proteome</keyword>
<dbReference type="Proteomes" id="UP000548476">
    <property type="component" value="Unassembled WGS sequence"/>
</dbReference>
<dbReference type="Pfam" id="PF17291">
    <property type="entry name" value="M60-like_N"/>
    <property type="match status" value="1"/>
</dbReference>
<name>A0A841FM27_9ACTN</name>
<feature type="signal peptide" evidence="1">
    <location>
        <begin position="1"/>
        <end position="25"/>
    </location>
</feature>
<dbReference type="InterPro" id="IPR042279">
    <property type="entry name" value="Pep_M60_3"/>
</dbReference>
<proteinExistence type="predicted"/>
<dbReference type="Gene3D" id="2.60.120.1250">
    <property type="entry name" value="Peptidase M60, enhancin-like domain 1"/>
    <property type="match status" value="1"/>
</dbReference>
<dbReference type="SMART" id="SM01276">
    <property type="entry name" value="M60-like"/>
    <property type="match status" value="1"/>
</dbReference>
<dbReference type="AlphaFoldDB" id="A0A841FM27"/>
<feature type="domain" description="Peptidase M60" evidence="2">
    <location>
        <begin position="73"/>
        <end position="398"/>
    </location>
</feature>
<dbReference type="EMBL" id="JACHGT010000002">
    <property type="protein sequence ID" value="MBB6033000.1"/>
    <property type="molecule type" value="Genomic_DNA"/>
</dbReference>
<organism evidence="3 4">
    <name type="scientific">Phytomonospora endophytica</name>
    <dbReference type="NCBI Taxonomy" id="714109"/>
    <lineage>
        <taxon>Bacteria</taxon>
        <taxon>Bacillati</taxon>
        <taxon>Actinomycetota</taxon>
        <taxon>Actinomycetes</taxon>
        <taxon>Micromonosporales</taxon>
        <taxon>Micromonosporaceae</taxon>
        <taxon>Phytomonospora</taxon>
    </lineage>
</organism>